<proteinExistence type="predicted"/>
<keyword evidence="3" id="KW-1185">Reference proteome</keyword>
<reference evidence="3" key="1">
    <citation type="submission" date="2016-09" db="EMBL/GenBank/DDBJ databases">
        <authorList>
            <person name="Jeantristanb JTB J.-T."/>
            <person name="Ricardo R."/>
        </authorList>
    </citation>
    <scope>NUCLEOTIDE SEQUENCE [LARGE SCALE GENOMIC DNA]</scope>
</reference>
<feature type="region of interest" description="Disordered" evidence="1">
    <location>
        <begin position="133"/>
        <end position="162"/>
    </location>
</feature>
<dbReference type="STRING" id="269621.A0A238FCA8"/>
<gene>
    <name evidence="2" type="ORF">BQ2448_1135</name>
</gene>
<feature type="region of interest" description="Disordered" evidence="1">
    <location>
        <begin position="1"/>
        <end position="42"/>
    </location>
</feature>
<sequence length="162" mass="17054">MHEEAGSRACPRQPVPAGVCSGAKAGGLQDRLNGHVGGDQLPPAKRPVEFGIHTSSESPVPSPGTRLVSASLADRDPLLAPGKTSYPTHISRNLALQASSRQYPFFRDRAPFAWKVDTFIVLFAFPRSFMASASTTSSPKAPSEDPATASTSNEPSEGLIAP</sequence>
<accession>A0A238FCA8</accession>
<dbReference type="Proteomes" id="UP000198372">
    <property type="component" value="Unassembled WGS sequence"/>
</dbReference>
<name>A0A238FCA8_9BASI</name>
<organism evidence="2 3">
    <name type="scientific">Microbotryum intermedium</name>
    <dbReference type="NCBI Taxonomy" id="269621"/>
    <lineage>
        <taxon>Eukaryota</taxon>
        <taxon>Fungi</taxon>
        <taxon>Dikarya</taxon>
        <taxon>Basidiomycota</taxon>
        <taxon>Pucciniomycotina</taxon>
        <taxon>Microbotryomycetes</taxon>
        <taxon>Microbotryales</taxon>
        <taxon>Microbotryaceae</taxon>
        <taxon>Microbotryum</taxon>
    </lineage>
</organism>
<dbReference type="EMBL" id="FMSP01000005">
    <property type="protein sequence ID" value="SCV69741.1"/>
    <property type="molecule type" value="Genomic_DNA"/>
</dbReference>
<evidence type="ECO:0000256" key="1">
    <source>
        <dbReference type="SAM" id="MobiDB-lite"/>
    </source>
</evidence>
<dbReference type="AlphaFoldDB" id="A0A238FCA8"/>
<evidence type="ECO:0000313" key="2">
    <source>
        <dbReference type="EMBL" id="SCV69741.1"/>
    </source>
</evidence>
<protein>
    <submittedName>
        <fullName evidence="2">BQ2448_1135 protein</fullName>
    </submittedName>
</protein>
<evidence type="ECO:0000313" key="3">
    <source>
        <dbReference type="Proteomes" id="UP000198372"/>
    </source>
</evidence>